<feature type="compositionally biased region" description="Polar residues" evidence="6">
    <location>
        <begin position="469"/>
        <end position="485"/>
    </location>
</feature>
<evidence type="ECO:0000313" key="10">
    <source>
        <dbReference type="Proteomes" id="UP000053989"/>
    </source>
</evidence>
<name>A0A0C3AS67_9AGAM</name>
<dbReference type="Gene3D" id="1.10.287.1260">
    <property type="match status" value="1"/>
</dbReference>
<gene>
    <name evidence="9" type="ORF">SCLCIDRAFT_1189812</name>
</gene>
<keyword evidence="5 7" id="KW-0472">Membrane</keyword>
<dbReference type="Proteomes" id="UP000053989">
    <property type="component" value="Unassembled WGS sequence"/>
</dbReference>
<evidence type="ECO:0000256" key="1">
    <source>
        <dbReference type="ARBA" id="ARBA00004370"/>
    </source>
</evidence>
<dbReference type="Pfam" id="PF25886">
    <property type="entry name" value="Msy1"/>
    <property type="match status" value="1"/>
</dbReference>
<feature type="transmembrane region" description="Helical" evidence="7">
    <location>
        <begin position="315"/>
        <end position="340"/>
    </location>
</feature>
<keyword evidence="4 7" id="KW-1133">Transmembrane helix</keyword>
<dbReference type="OrthoDB" id="544685at2759"/>
<feature type="region of interest" description="Disordered" evidence="6">
    <location>
        <begin position="1"/>
        <end position="22"/>
    </location>
</feature>
<feature type="compositionally biased region" description="Acidic residues" evidence="6">
    <location>
        <begin position="130"/>
        <end position="151"/>
    </location>
</feature>
<dbReference type="Gene3D" id="2.30.30.60">
    <property type="match status" value="1"/>
</dbReference>
<dbReference type="InterPro" id="IPR006685">
    <property type="entry name" value="MscS_channel_2nd"/>
</dbReference>
<dbReference type="InParanoid" id="A0A0C3AS67"/>
<dbReference type="PROSITE" id="PS00018">
    <property type="entry name" value="EF_HAND_1"/>
    <property type="match status" value="1"/>
</dbReference>
<evidence type="ECO:0000256" key="6">
    <source>
        <dbReference type="SAM" id="MobiDB-lite"/>
    </source>
</evidence>
<dbReference type="InterPro" id="IPR023408">
    <property type="entry name" value="MscS_beta-dom_sf"/>
</dbReference>
<feature type="region of interest" description="Disordered" evidence="6">
    <location>
        <begin position="864"/>
        <end position="898"/>
    </location>
</feature>
<evidence type="ECO:0000256" key="2">
    <source>
        <dbReference type="ARBA" id="ARBA00022692"/>
    </source>
</evidence>
<dbReference type="EMBL" id="KN822011">
    <property type="protein sequence ID" value="KIM67782.1"/>
    <property type="molecule type" value="Genomic_DNA"/>
</dbReference>
<evidence type="ECO:0000313" key="9">
    <source>
        <dbReference type="EMBL" id="KIM67782.1"/>
    </source>
</evidence>
<organism evidence="9 10">
    <name type="scientific">Scleroderma citrinum Foug A</name>
    <dbReference type="NCBI Taxonomy" id="1036808"/>
    <lineage>
        <taxon>Eukaryota</taxon>
        <taxon>Fungi</taxon>
        <taxon>Dikarya</taxon>
        <taxon>Basidiomycota</taxon>
        <taxon>Agaricomycotina</taxon>
        <taxon>Agaricomycetes</taxon>
        <taxon>Agaricomycetidae</taxon>
        <taxon>Boletales</taxon>
        <taxon>Sclerodermatineae</taxon>
        <taxon>Sclerodermataceae</taxon>
        <taxon>Scleroderma</taxon>
    </lineage>
</organism>
<protein>
    <recommendedName>
        <fullName evidence="8">EF-hand domain-containing protein</fullName>
    </recommendedName>
</protein>
<feature type="compositionally biased region" description="Basic residues" evidence="6">
    <location>
        <begin position="879"/>
        <end position="890"/>
    </location>
</feature>
<dbReference type="Pfam" id="PF00924">
    <property type="entry name" value="MS_channel_2nd"/>
    <property type="match status" value="1"/>
</dbReference>
<feature type="transmembrane region" description="Helical" evidence="7">
    <location>
        <begin position="219"/>
        <end position="243"/>
    </location>
</feature>
<dbReference type="GO" id="GO:0006874">
    <property type="term" value="P:intracellular calcium ion homeostasis"/>
    <property type="evidence" value="ECO:0007669"/>
    <property type="project" value="TreeGrafter"/>
</dbReference>
<feature type="compositionally biased region" description="Low complexity" evidence="6">
    <location>
        <begin position="80"/>
        <end position="95"/>
    </location>
</feature>
<feature type="region of interest" description="Disordered" evidence="6">
    <location>
        <begin position="78"/>
        <end position="151"/>
    </location>
</feature>
<reference evidence="10" key="2">
    <citation type="submission" date="2015-01" db="EMBL/GenBank/DDBJ databases">
        <title>Evolutionary Origins and Diversification of the Mycorrhizal Mutualists.</title>
        <authorList>
            <consortium name="DOE Joint Genome Institute"/>
            <consortium name="Mycorrhizal Genomics Consortium"/>
            <person name="Kohler A."/>
            <person name="Kuo A."/>
            <person name="Nagy L.G."/>
            <person name="Floudas D."/>
            <person name="Copeland A."/>
            <person name="Barry K.W."/>
            <person name="Cichocki N."/>
            <person name="Veneault-Fourrey C."/>
            <person name="LaButti K."/>
            <person name="Lindquist E.A."/>
            <person name="Lipzen A."/>
            <person name="Lundell T."/>
            <person name="Morin E."/>
            <person name="Murat C."/>
            <person name="Riley R."/>
            <person name="Ohm R."/>
            <person name="Sun H."/>
            <person name="Tunlid A."/>
            <person name="Henrissat B."/>
            <person name="Grigoriev I.V."/>
            <person name="Hibbett D.S."/>
            <person name="Martin F."/>
        </authorList>
    </citation>
    <scope>NUCLEOTIDE SEQUENCE [LARGE SCALE GENOMIC DNA]</scope>
    <source>
        <strain evidence="10">Foug A</strain>
    </source>
</reference>
<proteinExistence type="predicted"/>
<keyword evidence="3" id="KW-0106">Calcium</keyword>
<feature type="transmembrane region" description="Helical" evidence="7">
    <location>
        <begin position="170"/>
        <end position="199"/>
    </location>
</feature>
<dbReference type="GO" id="GO:0016020">
    <property type="term" value="C:membrane"/>
    <property type="evidence" value="ECO:0007669"/>
    <property type="project" value="UniProtKB-SubCell"/>
</dbReference>
<dbReference type="AlphaFoldDB" id="A0A0C3AS67"/>
<sequence>MMGRLHRKPSFPQESAFTAHHDSQDLGCDSAVWSPFRPPSGYVEVVSASPVELCSLAVSPHHSREKLLPDASKPVMAYRQNSQSSQNAKQSASQKPTVHYPDNVGHEPHASYVNTPPRFDSQVPSTASSDAEDEDEDFDWSGDEDLEEEEAKFEKQAGIKLQSRPSLYRLVTFLFSTLIGSVFLAGVLVTPALIVNFFWYKPHPTDDRRYIAQNVKAWLFWAAANVVISWALAMSVDVIPVIIRMLISLSWGHVSEEVKTRIELYNSIKDIFKPVLYASSAWISWVILFENIFHLHNPSGDVQSYAAYTDHVAQAIEFLFFFALVFCAQKMLCHAIAFAFHRTAFRERLEELDLGLRVIEQLRNYKPKHRHQKSTSHTPMFSARSLMMPFTEKDGFNFLGSRQHAENPAHSINDGCDAAIEDKSRKGKGKHKPKESKTLMKTDSAVDILPDKSSSTPGASGSGTDASPEESSTLHQYPPTSSRWTSLDHHDDYNPALHAARVLKSAVLHDARNIKGNNYDLTEVVTSVTTTYDAKRLARAIYAAFRDRHRTYLIPSDFYPAFHTHREAESAFRVFDRDNNGDISRAEIKTTLLRIYKERRFLSRSMRDVGAALKLLNHILLLVSLVILFFISLSVFGVNVTQSLTSVYTLGIAASFVFKNSASNAFDAITFLFVTHPFDTGDRCFIDNENLVVKKMGLFATVFTRSDGTESYYFNSQLFTKFITNVRRSDKMAEGLTMQVAWRTPLDKLDELEKCLNEWLATEENRWFQPTTMIMLQSINFQRYLEISIGIPHNATWQDWGLKVARKTAFHAAVQYYCRQLGIVYYESPMPIVYADAGTQLYSPPPEISAEVDGVSTEIDATPRNLMGFTPPHPTGSHLRARKSRSRKAAMRTAAGDG</sequence>
<evidence type="ECO:0000256" key="3">
    <source>
        <dbReference type="ARBA" id="ARBA00022837"/>
    </source>
</evidence>
<comment type="subcellular location">
    <subcellularLocation>
        <location evidence="1">Membrane</location>
    </subcellularLocation>
</comment>
<evidence type="ECO:0000259" key="8">
    <source>
        <dbReference type="PROSITE" id="PS50222"/>
    </source>
</evidence>
<feature type="transmembrane region" description="Helical" evidence="7">
    <location>
        <begin position="615"/>
        <end position="638"/>
    </location>
</feature>
<dbReference type="InterPro" id="IPR018247">
    <property type="entry name" value="EF_Hand_1_Ca_BS"/>
</dbReference>
<dbReference type="GO" id="GO:0005262">
    <property type="term" value="F:calcium channel activity"/>
    <property type="evidence" value="ECO:0007669"/>
    <property type="project" value="TreeGrafter"/>
</dbReference>
<feature type="domain" description="EF-hand" evidence="8">
    <location>
        <begin position="563"/>
        <end position="598"/>
    </location>
</feature>
<dbReference type="STRING" id="1036808.A0A0C3AS67"/>
<accession>A0A0C3AS67</accession>
<dbReference type="SUPFAM" id="SSF47473">
    <property type="entry name" value="EF-hand"/>
    <property type="match status" value="1"/>
</dbReference>
<dbReference type="PANTHER" id="PTHR31323:SF1">
    <property type="entry name" value="MECHANOSENSITIVE ION CHANNEL PROTEIN"/>
    <property type="match status" value="1"/>
</dbReference>
<feature type="region of interest" description="Disordered" evidence="6">
    <location>
        <begin position="423"/>
        <end position="487"/>
    </location>
</feature>
<dbReference type="HOGENOM" id="CLU_011269_1_0_1"/>
<feature type="compositionally biased region" description="Basic residues" evidence="6">
    <location>
        <begin position="425"/>
        <end position="434"/>
    </location>
</feature>
<dbReference type="PANTHER" id="PTHR31323">
    <property type="entry name" value="MECHANOSENSITIVE ION CHANNEL PROTEIN MSY2"/>
    <property type="match status" value="1"/>
</dbReference>
<dbReference type="InterPro" id="IPR002048">
    <property type="entry name" value="EF_hand_dom"/>
</dbReference>
<dbReference type="FunCoup" id="A0A0C3AS67">
    <property type="interactions" value="4"/>
</dbReference>
<reference evidence="9 10" key="1">
    <citation type="submission" date="2014-04" db="EMBL/GenBank/DDBJ databases">
        <authorList>
            <consortium name="DOE Joint Genome Institute"/>
            <person name="Kuo A."/>
            <person name="Kohler A."/>
            <person name="Nagy L.G."/>
            <person name="Floudas D."/>
            <person name="Copeland A."/>
            <person name="Barry K.W."/>
            <person name="Cichocki N."/>
            <person name="Veneault-Fourrey C."/>
            <person name="LaButti K."/>
            <person name="Lindquist E.A."/>
            <person name="Lipzen A."/>
            <person name="Lundell T."/>
            <person name="Morin E."/>
            <person name="Murat C."/>
            <person name="Sun H."/>
            <person name="Tunlid A."/>
            <person name="Henrissat B."/>
            <person name="Grigoriev I.V."/>
            <person name="Hibbett D.S."/>
            <person name="Martin F."/>
            <person name="Nordberg H.P."/>
            <person name="Cantor M.N."/>
            <person name="Hua S.X."/>
        </authorList>
    </citation>
    <scope>NUCLEOTIDE SEQUENCE [LARGE SCALE GENOMIC DNA]</scope>
    <source>
        <strain evidence="9 10">Foug A</strain>
    </source>
</reference>
<feature type="compositionally biased region" description="Low complexity" evidence="6">
    <location>
        <begin position="453"/>
        <end position="466"/>
    </location>
</feature>
<evidence type="ECO:0000256" key="7">
    <source>
        <dbReference type="SAM" id="Phobius"/>
    </source>
</evidence>
<keyword evidence="10" id="KW-1185">Reference proteome</keyword>
<dbReference type="PROSITE" id="PS50222">
    <property type="entry name" value="EF_HAND_2"/>
    <property type="match status" value="1"/>
</dbReference>
<evidence type="ECO:0000256" key="5">
    <source>
        <dbReference type="ARBA" id="ARBA00023136"/>
    </source>
</evidence>
<dbReference type="GO" id="GO:0005509">
    <property type="term" value="F:calcium ion binding"/>
    <property type="evidence" value="ECO:0007669"/>
    <property type="project" value="InterPro"/>
</dbReference>
<dbReference type="InterPro" id="IPR010920">
    <property type="entry name" value="LSM_dom_sf"/>
</dbReference>
<dbReference type="SUPFAM" id="SSF50182">
    <property type="entry name" value="Sm-like ribonucleoproteins"/>
    <property type="match status" value="1"/>
</dbReference>
<dbReference type="InterPro" id="IPR011992">
    <property type="entry name" value="EF-hand-dom_pair"/>
</dbReference>
<evidence type="ECO:0000256" key="4">
    <source>
        <dbReference type="ARBA" id="ARBA00022989"/>
    </source>
</evidence>
<dbReference type="InterPro" id="IPR058650">
    <property type="entry name" value="Msy1/2-like"/>
</dbReference>
<keyword evidence="2 7" id="KW-0812">Transmembrane</keyword>